<dbReference type="EMBL" id="JXTC01000172">
    <property type="protein sequence ID" value="PON83849.1"/>
    <property type="molecule type" value="Genomic_DNA"/>
</dbReference>
<protein>
    <submittedName>
        <fullName evidence="6">Ulp1 protease family, C-terminal catalytic domain containing protein</fullName>
    </submittedName>
</protein>
<keyword evidence="2 6" id="KW-0645">Protease</keyword>
<evidence type="ECO:0000313" key="7">
    <source>
        <dbReference type="Proteomes" id="UP000237000"/>
    </source>
</evidence>
<dbReference type="InterPro" id="IPR038765">
    <property type="entry name" value="Papain-like_cys_pep_sf"/>
</dbReference>
<dbReference type="AlphaFoldDB" id="A0A2P5EE79"/>
<comment type="caution">
    <text evidence="6">The sequence shown here is derived from an EMBL/GenBank/DDBJ whole genome shotgun (WGS) entry which is preliminary data.</text>
</comment>
<feature type="compositionally biased region" description="Basic and acidic residues" evidence="4">
    <location>
        <begin position="40"/>
        <end position="55"/>
    </location>
</feature>
<dbReference type="OrthoDB" id="1166705at2759"/>
<feature type="domain" description="Ubiquitin-like protease family profile" evidence="5">
    <location>
        <begin position="82"/>
        <end position="470"/>
    </location>
</feature>
<reference evidence="7" key="1">
    <citation type="submission" date="2016-06" db="EMBL/GenBank/DDBJ databases">
        <title>Parallel loss of symbiosis genes in relatives of nitrogen-fixing non-legume Parasponia.</title>
        <authorList>
            <person name="Van Velzen R."/>
            <person name="Holmer R."/>
            <person name="Bu F."/>
            <person name="Rutten L."/>
            <person name="Van Zeijl A."/>
            <person name="Liu W."/>
            <person name="Santuari L."/>
            <person name="Cao Q."/>
            <person name="Sharma T."/>
            <person name="Shen D."/>
            <person name="Roswanjaya Y."/>
            <person name="Wardhani T."/>
            <person name="Kalhor M.S."/>
            <person name="Jansen J."/>
            <person name="Van den Hoogen J."/>
            <person name="Gungor B."/>
            <person name="Hartog M."/>
            <person name="Hontelez J."/>
            <person name="Verver J."/>
            <person name="Yang W.-C."/>
            <person name="Schijlen E."/>
            <person name="Repin R."/>
            <person name="Schilthuizen M."/>
            <person name="Schranz E."/>
            <person name="Heidstra R."/>
            <person name="Miyata K."/>
            <person name="Fedorova E."/>
            <person name="Kohlen W."/>
            <person name="Bisseling T."/>
            <person name="Smit S."/>
            <person name="Geurts R."/>
        </authorList>
    </citation>
    <scope>NUCLEOTIDE SEQUENCE [LARGE SCALE GENOMIC DNA]</scope>
    <source>
        <strain evidence="7">cv. RG33-2</strain>
    </source>
</reference>
<evidence type="ECO:0000256" key="1">
    <source>
        <dbReference type="ARBA" id="ARBA00005234"/>
    </source>
</evidence>
<feature type="region of interest" description="Disordered" evidence="4">
    <location>
        <begin position="36"/>
        <end position="55"/>
    </location>
</feature>
<evidence type="ECO:0000259" key="5">
    <source>
        <dbReference type="PROSITE" id="PS50600"/>
    </source>
</evidence>
<dbReference type="SUPFAM" id="SSF54001">
    <property type="entry name" value="Cysteine proteinases"/>
    <property type="match status" value="1"/>
</dbReference>
<evidence type="ECO:0000256" key="3">
    <source>
        <dbReference type="ARBA" id="ARBA00022801"/>
    </source>
</evidence>
<gene>
    <name evidence="6" type="ORF">TorRG33x02_204000</name>
</gene>
<accession>A0A2P5EE79</accession>
<dbReference type="PROSITE" id="PS50600">
    <property type="entry name" value="ULP_PROTEASE"/>
    <property type="match status" value="1"/>
</dbReference>
<evidence type="ECO:0000313" key="6">
    <source>
        <dbReference type="EMBL" id="PON83849.1"/>
    </source>
</evidence>
<keyword evidence="7" id="KW-1185">Reference proteome</keyword>
<name>A0A2P5EE79_TREOI</name>
<keyword evidence="3" id="KW-0378">Hydrolase</keyword>
<sequence length="581" mass="66404">MDKTEAEVRKAFSKVYAKLTPEEKANYGDVIEEFGGSQREVSHGERDLQAESEDMKERELHSCRSFDRLHRIFNFLTPAQKEAVRRAGFGTFLRKDVPYVSTSLVKWLVENIDPSRCMLTLNGKKYTMSASNFETVLCPPSGIHLSSSYLYVDSQKCSRVMKWIRNIDGFTSPEVPLLKHGKEKDQLCPTGDVKDNDELMVLKNEVATLSSIVVKFPDHVVKIIEKKTEKTRNTLIIEVKEMVESVISQRFVRTKEDENVMSMDEGDDFVEISIENIRKSCGATSKAKSVATSKGKRIAEEFDEETAIGEELSSFEKDRHSSKRSPSKEKKMVPAVLKCEVIEREVEKSGGKKKRMLMDESTWYTDFTKSNIFTVSPFKVRDEVARVEVFKPRMVELWDSIATARHKTARVEATLEMLQTLDNLFLFDIKMGMPDGFKFAEFKINLKQDIPQQSNGTDCGMFVMKYIESIFLSELTAKGFNADDVRLNVLALIVCHDLNKVKSTCLRDCEEYFHKFAENEWQSKGDDHETNLEGPMRSPKKSPVDPRFAMKKLKARNMFIGTSPAHRTRNAKWRQLGLGSS</sequence>
<evidence type="ECO:0000256" key="4">
    <source>
        <dbReference type="SAM" id="MobiDB-lite"/>
    </source>
</evidence>
<dbReference type="Pfam" id="PF02902">
    <property type="entry name" value="Peptidase_C48"/>
    <property type="match status" value="1"/>
</dbReference>
<comment type="similarity">
    <text evidence="1">Belongs to the peptidase C48 family.</text>
</comment>
<evidence type="ECO:0000256" key="2">
    <source>
        <dbReference type="ARBA" id="ARBA00022670"/>
    </source>
</evidence>
<dbReference type="Gene3D" id="3.40.395.10">
    <property type="entry name" value="Adenoviral Proteinase, Chain A"/>
    <property type="match status" value="1"/>
</dbReference>
<dbReference type="GO" id="GO:0008234">
    <property type="term" value="F:cysteine-type peptidase activity"/>
    <property type="evidence" value="ECO:0007669"/>
    <property type="project" value="InterPro"/>
</dbReference>
<dbReference type="Proteomes" id="UP000237000">
    <property type="component" value="Unassembled WGS sequence"/>
</dbReference>
<proteinExistence type="inferred from homology"/>
<organism evidence="6 7">
    <name type="scientific">Trema orientale</name>
    <name type="common">Charcoal tree</name>
    <name type="synonym">Celtis orientalis</name>
    <dbReference type="NCBI Taxonomy" id="63057"/>
    <lineage>
        <taxon>Eukaryota</taxon>
        <taxon>Viridiplantae</taxon>
        <taxon>Streptophyta</taxon>
        <taxon>Embryophyta</taxon>
        <taxon>Tracheophyta</taxon>
        <taxon>Spermatophyta</taxon>
        <taxon>Magnoliopsida</taxon>
        <taxon>eudicotyledons</taxon>
        <taxon>Gunneridae</taxon>
        <taxon>Pentapetalae</taxon>
        <taxon>rosids</taxon>
        <taxon>fabids</taxon>
        <taxon>Rosales</taxon>
        <taxon>Cannabaceae</taxon>
        <taxon>Trema</taxon>
    </lineage>
</organism>
<feature type="region of interest" description="Disordered" evidence="4">
    <location>
        <begin position="525"/>
        <end position="546"/>
    </location>
</feature>
<dbReference type="GO" id="GO:0006508">
    <property type="term" value="P:proteolysis"/>
    <property type="evidence" value="ECO:0007669"/>
    <property type="project" value="UniProtKB-KW"/>
</dbReference>
<dbReference type="InterPro" id="IPR003653">
    <property type="entry name" value="Peptidase_C48_C"/>
</dbReference>
<dbReference type="InParanoid" id="A0A2P5EE79"/>